<dbReference type="AlphaFoldDB" id="A0A3D3R0B2"/>
<dbReference type="EMBL" id="DQAY01000019">
    <property type="protein sequence ID" value="HCO22016.1"/>
    <property type="molecule type" value="Genomic_DNA"/>
</dbReference>
<organism evidence="1 2">
    <name type="scientific">Gimesia maris</name>
    <dbReference type="NCBI Taxonomy" id="122"/>
    <lineage>
        <taxon>Bacteria</taxon>
        <taxon>Pseudomonadati</taxon>
        <taxon>Planctomycetota</taxon>
        <taxon>Planctomycetia</taxon>
        <taxon>Planctomycetales</taxon>
        <taxon>Planctomycetaceae</taxon>
        <taxon>Gimesia</taxon>
    </lineage>
</organism>
<sequence length="65" mass="7358">MIDCGGLVLFRGVDINEYRCERSGNRLAELISTLHTDVPVLNTGNTLNLTQKNYFFQIDQVIRAT</sequence>
<reference evidence="1 2" key="1">
    <citation type="journal article" date="2018" name="Nat. Biotechnol.">
        <title>A standardized bacterial taxonomy based on genome phylogeny substantially revises the tree of life.</title>
        <authorList>
            <person name="Parks D.H."/>
            <person name="Chuvochina M."/>
            <person name="Waite D.W."/>
            <person name="Rinke C."/>
            <person name="Skarshewski A."/>
            <person name="Chaumeil P.A."/>
            <person name="Hugenholtz P."/>
        </authorList>
    </citation>
    <scope>NUCLEOTIDE SEQUENCE [LARGE SCALE GENOMIC DNA]</scope>
    <source>
        <strain evidence="1">UBA9375</strain>
    </source>
</reference>
<evidence type="ECO:0000313" key="2">
    <source>
        <dbReference type="Proteomes" id="UP000263642"/>
    </source>
</evidence>
<comment type="caution">
    <text evidence="1">The sequence shown here is derived from an EMBL/GenBank/DDBJ whole genome shotgun (WGS) entry which is preliminary data.</text>
</comment>
<name>A0A3D3R0B2_9PLAN</name>
<protein>
    <submittedName>
        <fullName evidence="1">Uncharacterized protein</fullName>
    </submittedName>
</protein>
<gene>
    <name evidence="1" type="ORF">DIT97_02690</name>
</gene>
<proteinExistence type="predicted"/>
<evidence type="ECO:0000313" key="1">
    <source>
        <dbReference type="EMBL" id="HCO22016.1"/>
    </source>
</evidence>
<dbReference type="Proteomes" id="UP000263642">
    <property type="component" value="Unassembled WGS sequence"/>
</dbReference>
<accession>A0A3D3R0B2</accession>